<comment type="caution">
    <text evidence="6">The sequence shown here is derived from an EMBL/GenBank/DDBJ whole genome shotgun (WGS) entry which is preliminary data.</text>
</comment>
<sequence length="330" mass="34802">MAGGYSFQNSGTFDNDEIRAKVGVILKDLGSEKIELQRSAAEQVRVLAKRSSGNREIISREGAIPLLVELLSSNDSQVQVHAVTALLNLSINHSLKDTIVEANAVQPLVEVLKNGCLEAKENAAATLFSLSTPVTNKATIGAAGAFPPLVDLLRDGTYRGKRDAASAIFNLGILSGNKALAVTAGAVTPLMKLMLDPNSKLHDEALATLAILSSHPEGQIALGRVNIVPVLVNLITSGESRNKENAIGILLDLGKCDSSHIAAAVSLGVYEPLEELASNGSEKGRRRALRLIQLIRHLHLDTRDGGSSSKQCNYSVLRALSPSSVGPSGP</sequence>
<dbReference type="InterPro" id="IPR000225">
    <property type="entry name" value="Armadillo"/>
</dbReference>
<dbReference type="PROSITE" id="PS50176">
    <property type="entry name" value="ARM_REPEAT"/>
    <property type="match status" value="1"/>
</dbReference>
<dbReference type="FunFam" id="1.25.10.10:FF:000082">
    <property type="entry name" value="RING-type E3 ubiquitin transferase"/>
    <property type="match status" value="1"/>
</dbReference>
<accession>A0ABD3H8Z4</accession>
<dbReference type="Pfam" id="PF25598">
    <property type="entry name" value="ARM_PUB"/>
    <property type="match status" value="1"/>
</dbReference>
<feature type="domain" description="U-box" evidence="5">
    <location>
        <begin position="24"/>
        <end position="296"/>
    </location>
</feature>
<dbReference type="SUPFAM" id="SSF48371">
    <property type="entry name" value="ARM repeat"/>
    <property type="match status" value="1"/>
</dbReference>
<feature type="repeat" description="ARM" evidence="4">
    <location>
        <begin position="62"/>
        <end position="104"/>
    </location>
</feature>
<proteinExistence type="predicted"/>
<evidence type="ECO:0000256" key="3">
    <source>
        <dbReference type="ARBA" id="ARBA00022786"/>
    </source>
</evidence>
<evidence type="ECO:0000259" key="5">
    <source>
        <dbReference type="Pfam" id="PF25598"/>
    </source>
</evidence>
<dbReference type="InterPro" id="IPR011989">
    <property type="entry name" value="ARM-like"/>
</dbReference>
<dbReference type="Proteomes" id="UP001633002">
    <property type="component" value="Unassembled WGS sequence"/>
</dbReference>
<gene>
    <name evidence="6" type="ORF">R1sor_013139</name>
</gene>
<dbReference type="PANTHER" id="PTHR23315">
    <property type="entry name" value="U BOX DOMAIN-CONTAINING"/>
    <property type="match status" value="1"/>
</dbReference>
<keyword evidence="1" id="KW-0808">Transferase</keyword>
<dbReference type="GO" id="GO:0004842">
    <property type="term" value="F:ubiquitin-protein transferase activity"/>
    <property type="evidence" value="ECO:0007669"/>
    <property type="project" value="UniProtKB-ARBA"/>
</dbReference>
<dbReference type="SMART" id="SM00185">
    <property type="entry name" value="ARM"/>
    <property type="match status" value="6"/>
</dbReference>
<keyword evidence="7" id="KW-1185">Reference proteome</keyword>
<keyword evidence="2" id="KW-0677">Repeat</keyword>
<dbReference type="InterPro" id="IPR058678">
    <property type="entry name" value="ARM_PUB"/>
</dbReference>
<dbReference type="PANTHER" id="PTHR23315:SF111">
    <property type="entry name" value="U-BOX DOMAIN-CONTAINING PROTEIN 14"/>
    <property type="match status" value="1"/>
</dbReference>
<organism evidence="6 7">
    <name type="scientific">Riccia sorocarpa</name>
    <dbReference type="NCBI Taxonomy" id="122646"/>
    <lineage>
        <taxon>Eukaryota</taxon>
        <taxon>Viridiplantae</taxon>
        <taxon>Streptophyta</taxon>
        <taxon>Embryophyta</taxon>
        <taxon>Marchantiophyta</taxon>
        <taxon>Marchantiopsida</taxon>
        <taxon>Marchantiidae</taxon>
        <taxon>Marchantiales</taxon>
        <taxon>Ricciaceae</taxon>
        <taxon>Riccia</taxon>
    </lineage>
</organism>
<evidence type="ECO:0000313" key="7">
    <source>
        <dbReference type="Proteomes" id="UP001633002"/>
    </source>
</evidence>
<reference evidence="6 7" key="1">
    <citation type="submission" date="2024-09" db="EMBL/GenBank/DDBJ databases">
        <title>Chromosome-scale assembly of Riccia sorocarpa.</title>
        <authorList>
            <person name="Paukszto L."/>
        </authorList>
    </citation>
    <scope>NUCLEOTIDE SEQUENCE [LARGE SCALE GENOMIC DNA]</scope>
    <source>
        <strain evidence="6">LP-2024</strain>
        <tissue evidence="6">Aerial parts of the thallus</tissue>
    </source>
</reference>
<evidence type="ECO:0000256" key="1">
    <source>
        <dbReference type="ARBA" id="ARBA00022679"/>
    </source>
</evidence>
<evidence type="ECO:0000256" key="4">
    <source>
        <dbReference type="PROSITE-ProRule" id="PRU00259"/>
    </source>
</evidence>
<evidence type="ECO:0000256" key="2">
    <source>
        <dbReference type="ARBA" id="ARBA00022737"/>
    </source>
</evidence>
<keyword evidence="3" id="KW-0833">Ubl conjugation pathway</keyword>
<dbReference type="InterPro" id="IPR016024">
    <property type="entry name" value="ARM-type_fold"/>
</dbReference>
<protein>
    <recommendedName>
        <fullName evidence="5">U-box domain-containing protein</fullName>
    </recommendedName>
</protein>
<dbReference type="GO" id="GO:0016567">
    <property type="term" value="P:protein ubiquitination"/>
    <property type="evidence" value="ECO:0007669"/>
    <property type="project" value="UniProtKB-ARBA"/>
</dbReference>
<dbReference type="AlphaFoldDB" id="A0ABD3H8Z4"/>
<name>A0ABD3H8Z4_9MARC</name>
<dbReference type="Gene3D" id="1.25.10.10">
    <property type="entry name" value="Leucine-rich Repeat Variant"/>
    <property type="match status" value="2"/>
</dbReference>
<dbReference type="EMBL" id="JBJQOH010000004">
    <property type="protein sequence ID" value="KAL3686830.1"/>
    <property type="molecule type" value="Genomic_DNA"/>
</dbReference>
<evidence type="ECO:0000313" key="6">
    <source>
        <dbReference type="EMBL" id="KAL3686830.1"/>
    </source>
</evidence>